<dbReference type="GO" id="GO:0000155">
    <property type="term" value="F:phosphorelay sensor kinase activity"/>
    <property type="evidence" value="ECO:0007669"/>
    <property type="project" value="InterPro"/>
</dbReference>
<dbReference type="Pfam" id="PF02518">
    <property type="entry name" value="HATPase_c"/>
    <property type="match status" value="1"/>
</dbReference>
<dbReference type="GO" id="GO:0005524">
    <property type="term" value="F:ATP binding"/>
    <property type="evidence" value="ECO:0007669"/>
    <property type="project" value="UniProtKB-KW"/>
</dbReference>
<dbReference type="SUPFAM" id="SSF55781">
    <property type="entry name" value="GAF domain-like"/>
    <property type="match status" value="2"/>
</dbReference>
<dbReference type="Gene3D" id="3.30.565.10">
    <property type="entry name" value="Histidine kinase-like ATPase, C-terminal domain"/>
    <property type="match status" value="1"/>
</dbReference>
<dbReference type="EC" id="2.7.13.3" evidence="2"/>
<dbReference type="SMART" id="SM00387">
    <property type="entry name" value="HATPase_c"/>
    <property type="match status" value="1"/>
</dbReference>
<evidence type="ECO:0000256" key="1">
    <source>
        <dbReference type="ARBA" id="ARBA00000085"/>
    </source>
</evidence>
<keyword evidence="5 10" id="KW-0418">Kinase</keyword>
<keyword evidence="4" id="KW-0547">Nucleotide-binding</keyword>
<name>A0A8J2VG50_9BACL</name>
<dbReference type="Pfam" id="PF07730">
    <property type="entry name" value="HisKA_3"/>
    <property type="match status" value="1"/>
</dbReference>
<evidence type="ECO:0000256" key="6">
    <source>
        <dbReference type="ARBA" id="ARBA00022840"/>
    </source>
</evidence>
<protein>
    <recommendedName>
        <fullName evidence="2">histidine kinase</fullName>
        <ecNumber evidence="2">2.7.13.3</ecNumber>
    </recommendedName>
</protein>
<feature type="coiled-coil region" evidence="8">
    <location>
        <begin position="327"/>
        <end position="354"/>
    </location>
</feature>
<dbReference type="RefSeq" id="WP_188646370.1">
    <property type="nucleotide sequence ID" value="NZ_BMHQ01000002.1"/>
</dbReference>
<dbReference type="SUPFAM" id="SSF55874">
    <property type="entry name" value="ATPase domain of HSP90 chaperone/DNA topoisomerase II/histidine kinase"/>
    <property type="match status" value="1"/>
</dbReference>
<evidence type="ECO:0000259" key="9">
    <source>
        <dbReference type="PROSITE" id="PS50109"/>
    </source>
</evidence>
<dbReference type="InterPro" id="IPR011712">
    <property type="entry name" value="Sig_transdc_His_kin_sub3_dim/P"/>
</dbReference>
<dbReference type="InterPro" id="IPR003594">
    <property type="entry name" value="HATPase_dom"/>
</dbReference>
<keyword evidence="3" id="KW-0808">Transferase</keyword>
<evidence type="ECO:0000313" key="10">
    <source>
        <dbReference type="EMBL" id="GGE07029.1"/>
    </source>
</evidence>
<evidence type="ECO:0000256" key="8">
    <source>
        <dbReference type="SAM" id="Coils"/>
    </source>
</evidence>
<comment type="catalytic activity">
    <reaction evidence="1">
        <text>ATP + protein L-histidine = ADP + protein N-phospho-L-histidine.</text>
        <dbReference type="EC" id="2.7.13.3"/>
    </reaction>
</comment>
<evidence type="ECO:0000256" key="2">
    <source>
        <dbReference type="ARBA" id="ARBA00012438"/>
    </source>
</evidence>
<keyword evidence="11" id="KW-1185">Reference proteome</keyword>
<reference evidence="10" key="2">
    <citation type="submission" date="2020-09" db="EMBL/GenBank/DDBJ databases">
        <authorList>
            <person name="Sun Q."/>
            <person name="Zhou Y."/>
        </authorList>
    </citation>
    <scope>NUCLEOTIDE SEQUENCE</scope>
    <source>
        <strain evidence="10">CGMCC 1.15179</strain>
    </source>
</reference>
<dbReference type="Gene3D" id="1.20.5.1930">
    <property type="match status" value="1"/>
</dbReference>
<dbReference type="AlphaFoldDB" id="A0A8J2VG50"/>
<gene>
    <name evidence="10" type="ORF">GCM10011571_05290</name>
</gene>
<dbReference type="Proteomes" id="UP000625210">
    <property type="component" value="Unassembled WGS sequence"/>
</dbReference>
<dbReference type="Pfam" id="PF13185">
    <property type="entry name" value="GAF_2"/>
    <property type="match status" value="2"/>
</dbReference>
<evidence type="ECO:0000256" key="7">
    <source>
        <dbReference type="ARBA" id="ARBA00023012"/>
    </source>
</evidence>
<dbReference type="Gene3D" id="3.30.450.40">
    <property type="match status" value="2"/>
</dbReference>
<reference evidence="10" key="1">
    <citation type="journal article" date="2014" name="Int. J. Syst. Evol. Microbiol.">
        <title>Complete genome sequence of Corynebacterium casei LMG S-19264T (=DSM 44701T), isolated from a smear-ripened cheese.</title>
        <authorList>
            <consortium name="US DOE Joint Genome Institute (JGI-PGF)"/>
            <person name="Walter F."/>
            <person name="Albersmeier A."/>
            <person name="Kalinowski J."/>
            <person name="Ruckert C."/>
        </authorList>
    </citation>
    <scope>NUCLEOTIDE SEQUENCE</scope>
    <source>
        <strain evidence="10">CGMCC 1.15179</strain>
    </source>
</reference>
<dbReference type="PROSITE" id="PS50109">
    <property type="entry name" value="HIS_KIN"/>
    <property type="match status" value="1"/>
</dbReference>
<dbReference type="InterPro" id="IPR036890">
    <property type="entry name" value="HATPase_C_sf"/>
</dbReference>
<evidence type="ECO:0000256" key="5">
    <source>
        <dbReference type="ARBA" id="ARBA00022777"/>
    </source>
</evidence>
<evidence type="ECO:0000256" key="4">
    <source>
        <dbReference type="ARBA" id="ARBA00022741"/>
    </source>
</evidence>
<dbReference type="PANTHER" id="PTHR24421:SF40">
    <property type="entry name" value="SENSOR HISTIDINE KINASE YHCY"/>
    <property type="match status" value="1"/>
</dbReference>
<dbReference type="PANTHER" id="PTHR24421">
    <property type="entry name" value="NITRATE/NITRITE SENSOR PROTEIN NARX-RELATED"/>
    <property type="match status" value="1"/>
</dbReference>
<keyword evidence="8" id="KW-0175">Coiled coil</keyword>
<dbReference type="CDD" id="cd16917">
    <property type="entry name" value="HATPase_UhpB-NarQ-NarX-like"/>
    <property type="match status" value="1"/>
</dbReference>
<dbReference type="GO" id="GO:0016020">
    <property type="term" value="C:membrane"/>
    <property type="evidence" value="ECO:0007669"/>
    <property type="project" value="InterPro"/>
</dbReference>
<keyword evidence="7" id="KW-0902">Two-component regulatory system</keyword>
<evidence type="ECO:0000256" key="3">
    <source>
        <dbReference type="ARBA" id="ARBA00022679"/>
    </source>
</evidence>
<dbReference type="InterPro" id="IPR003018">
    <property type="entry name" value="GAF"/>
</dbReference>
<dbReference type="GO" id="GO:0046983">
    <property type="term" value="F:protein dimerization activity"/>
    <property type="evidence" value="ECO:0007669"/>
    <property type="project" value="InterPro"/>
</dbReference>
<dbReference type="SMART" id="SM00065">
    <property type="entry name" value="GAF"/>
    <property type="match status" value="2"/>
</dbReference>
<sequence length="542" mass="61074">MTGERRERELVALKTIAETLNRSTDLQTMLQTVLEKLLSVTGLTTGWIFLVDEEPEYAHVADCQLPPALLRNAKQPMCEGSCWCLERFWDGRLQHAVNIINCKRLEDAVALKWGDTRNITHHATVPLAAGGELFGLLNVASPGKEHFSEDELTLLQSVAYQIGTAVKRIWLFEAQQKRADNYARLHEVSRSIWKVRDVRNLPKHVVQELGRLFDWSYIAYMVSSGGSLRLKAWWRDGEEHVANQRLTEDIERVCREVLRDGGTLRWDNAPIQLDDWPAAGAAVAVPLFLRGKGIGVLWVGSECKPRRRAFDDSDLEVLKAVAEHIGLAMESARLEQQKQELAVSEERNRLARDLHDSVNQKLFSLSLTAKGAIGVMREENPLLQESLEDIHRLSQEALREMRSLIWQLRPQGLEEGLATALKKYGSQLGLTVYTHVEGVHELPRRIEEALWRIGQEALNNVSKHAETEEVDVNLQIEPDEVTLEVRDQGKGFSPELDSSTAGRRWSLGINGMKERAELLGGSVWIESRSGAGTTVRAHVPVK</sequence>
<feature type="domain" description="Histidine kinase" evidence="9">
    <location>
        <begin position="450"/>
        <end position="542"/>
    </location>
</feature>
<proteinExistence type="predicted"/>
<evidence type="ECO:0000313" key="11">
    <source>
        <dbReference type="Proteomes" id="UP000625210"/>
    </source>
</evidence>
<keyword evidence="6" id="KW-0067">ATP-binding</keyword>
<dbReference type="InterPro" id="IPR050482">
    <property type="entry name" value="Sensor_HK_TwoCompSys"/>
</dbReference>
<comment type="caution">
    <text evidence="10">The sequence shown here is derived from an EMBL/GenBank/DDBJ whole genome shotgun (WGS) entry which is preliminary data.</text>
</comment>
<dbReference type="InterPro" id="IPR005467">
    <property type="entry name" value="His_kinase_dom"/>
</dbReference>
<dbReference type="EMBL" id="BMHQ01000002">
    <property type="protein sequence ID" value="GGE07029.1"/>
    <property type="molecule type" value="Genomic_DNA"/>
</dbReference>
<accession>A0A8J2VG50</accession>
<organism evidence="10 11">
    <name type="scientific">Marinithermofilum abyssi</name>
    <dbReference type="NCBI Taxonomy" id="1571185"/>
    <lineage>
        <taxon>Bacteria</taxon>
        <taxon>Bacillati</taxon>
        <taxon>Bacillota</taxon>
        <taxon>Bacilli</taxon>
        <taxon>Bacillales</taxon>
        <taxon>Thermoactinomycetaceae</taxon>
        <taxon>Marinithermofilum</taxon>
    </lineage>
</organism>
<dbReference type="InterPro" id="IPR029016">
    <property type="entry name" value="GAF-like_dom_sf"/>
</dbReference>